<comment type="caution">
    <text evidence="1">The sequence shown here is derived from an EMBL/GenBank/DDBJ whole genome shotgun (WGS) entry which is preliminary data.</text>
</comment>
<sequence>MAEAQLRSRVEEALASFERRARANGHTFDQEVELLLQSADKFTPEERVAVSTYFHSRCKGVQPSLTLEEIREGLM</sequence>
<proteinExistence type="predicted"/>
<dbReference type="EMBL" id="QKQS01000001">
    <property type="protein sequence ID" value="PZA13988.1"/>
    <property type="molecule type" value="Genomic_DNA"/>
</dbReference>
<evidence type="ECO:0000313" key="2">
    <source>
        <dbReference type="Proteomes" id="UP000248134"/>
    </source>
</evidence>
<protein>
    <submittedName>
        <fullName evidence="1">Uncharacterized protein</fullName>
    </submittedName>
</protein>
<gene>
    <name evidence="1" type="ORF">DNX69_00745</name>
</gene>
<evidence type="ECO:0000313" key="1">
    <source>
        <dbReference type="EMBL" id="PZA13988.1"/>
    </source>
</evidence>
<accession>A0A323V1H3</accession>
<dbReference type="Proteomes" id="UP000248134">
    <property type="component" value="Unassembled WGS sequence"/>
</dbReference>
<dbReference type="OrthoDB" id="2389872at2"/>
<reference evidence="1 2" key="1">
    <citation type="submission" date="2018-06" db="EMBL/GenBank/DDBJ databases">
        <title>Draft Whole-Genome Sequence of the purple photosynthetic bacterium Rhodospeudomonas palustris XCP.</title>
        <authorList>
            <person name="Rayyan A."/>
            <person name="Meyer T.E."/>
            <person name="Kyndt J.A."/>
        </authorList>
    </citation>
    <scope>NUCLEOTIDE SEQUENCE [LARGE SCALE GENOMIC DNA]</scope>
    <source>
        <strain evidence="1 2">XCP</strain>
    </source>
</reference>
<dbReference type="RefSeq" id="WP_110784015.1">
    <property type="nucleotide sequence ID" value="NZ_QKQS01000001.1"/>
</dbReference>
<name>A0A323V1H3_RHOPL</name>
<organism evidence="1 2">
    <name type="scientific">Rhodopseudomonas palustris</name>
    <dbReference type="NCBI Taxonomy" id="1076"/>
    <lineage>
        <taxon>Bacteria</taxon>
        <taxon>Pseudomonadati</taxon>
        <taxon>Pseudomonadota</taxon>
        <taxon>Alphaproteobacteria</taxon>
        <taxon>Hyphomicrobiales</taxon>
        <taxon>Nitrobacteraceae</taxon>
        <taxon>Rhodopseudomonas</taxon>
    </lineage>
</organism>
<dbReference type="AlphaFoldDB" id="A0A323V1H3"/>